<sequence>MFPIKKVESMQCKREYFCLEPAKFRLDGGAMYGIIPRPLWNKVHPSDEENRIDLALRLILIKDGDKVILIDTGIGDHNPDKFNQRFDVRSKKKPLALALAEIELTPDDVTDLILSHLHFDHIGGIGELVDEKMQPVFKKARCHIHRDHYEYAHAPTDRDAGSFHTKNFDPIVKWYEEQGLMQWHQGEEGEILELSSGALNFKCSHGHTPFLMHPYDENFIYLADLIPTSNHVHIPWVMGYDISPGVTTKDKKEFLKFIYERNLTMIYEHDPKFWGGKLQEENGQYSCQKNFDQIDSMAYKLEF</sequence>
<evidence type="ECO:0000256" key="4">
    <source>
        <dbReference type="ARBA" id="ARBA00022833"/>
    </source>
</evidence>
<evidence type="ECO:0000256" key="1">
    <source>
        <dbReference type="ARBA" id="ARBA00007749"/>
    </source>
</evidence>
<feature type="domain" description="Metallo-beta-lactamase" evidence="5">
    <location>
        <begin position="55"/>
        <end position="277"/>
    </location>
</feature>
<keyword evidence="4" id="KW-0862">Zinc</keyword>
<organism evidence="6 7">
    <name type="scientific">Halobacteriovorax marinus (strain ATCC BAA-682 / DSM 15412 / SJ)</name>
    <name type="common">Bacteriovorax marinus</name>
    <dbReference type="NCBI Taxonomy" id="862908"/>
    <lineage>
        <taxon>Bacteria</taxon>
        <taxon>Pseudomonadati</taxon>
        <taxon>Bdellovibrionota</taxon>
        <taxon>Bacteriovoracia</taxon>
        <taxon>Bacteriovoracales</taxon>
        <taxon>Halobacteriovoraceae</taxon>
        <taxon>Halobacteriovorax</taxon>
    </lineage>
</organism>
<keyword evidence="7" id="KW-1185">Reference proteome</keyword>
<dbReference type="SUPFAM" id="SSF56281">
    <property type="entry name" value="Metallo-hydrolase/oxidoreductase"/>
    <property type="match status" value="1"/>
</dbReference>
<dbReference type="InterPro" id="IPR051013">
    <property type="entry name" value="MBL_superfamily_lactonases"/>
</dbReference>
<evidence type="ECO:0000313" key="6">
    <source>
        <dbReference type="EMBL" id="CBW26994.1"/>
    </source>
</evidence>
<comment type="similarity">
    <text evidence="1">Belongs to the metallo-beta-lactamase superfamily.</text>
</comment>
<evidence type="ECO:0000256" key="2">
    <source>
        <dbReference type="ARBA" id="ARBA00022723"/>
    </source>
</evidence>
<dbReference type="PATRIC" id="fig|862908.3.peg.2082"/>
<dbReference type="STRING" id="862908.BMS_2188"/>
<dbReference type="InterPro" id="IPR001279">
    <property type="entry name" value="Metallo-B-lactamas"/>
</dbReference>
<dbReference type="GO" id="GO:0046872">
    <property type="term" value="F:metal ion binding"/>
    <property type="evidence" value="ECO:0007669"/>
    <property type="project" value="UniProtKB-KW"/>
</dbReference>
<proteinExistence type="inferred from homology"/>
<evidence type="ECO:0000256" key="3">
    <source>
        <dbReference type="ARBA" id="ARBA00022801"/>
    </source>
</evidence>
<keyword evidence="3" id="KW-0378">Hydrolase</keyword>
<keyword evidence="2" id="KW-0479">Metal-binding</keyword>
<dbReference type="InterPro" id="IPR036866">
    <property type="entry name" value="RibonucZ/Hydroxyglut_hydro"/>
</dbReference>
<dbReference type="Pfam" id="PF00753">
    <property type="entry name" value="Lactamase_B"/>
    <property type="match status" value="1"/>
</dbReference>
<gene>
    <name evidence="6" type="ordered locus">BMS_2188</name>
</gene>
<dbReference type="eggNOG" id="COG0491">
    <property type="taxonomic scope" value="Bacteria"/>
</dbReference>
<dbReference type="Proteomes" id="UP000008963">
    <property type="component" value="Chromosome"/>
</dbReference>
<reference evidence="7" key="1">
    <citation type="journal article" date="2013" name="ISME J.">
        <title>A small predatory core genome in the divergent marine Bacteriovorax marinus SJ and the terrestrial Bdellovibrio bacteriovorus.</title>
        <authorList>
            <person name="Crossman L.C."/>
            <person name="Chen H."/>
            <person name="Cerdeno-Tarraga A.M."/>
            <person name="Brooks K."/>
            <person name="Quail M.A."/>
            <person name="Pineiro S.A."/>
            <person name="Hobley L."/>
            <person name="Sockett R.E."/>
            <person name="Bentley S.D."/>
            <person name="Parkhill J."/>
            <person name="Williams H.N."/>
            <person name="Stine O.C."/>
        </authorList>
    </citation>
    <scope>NUCLEOTIDE SEQUENCE [LARGE SCALE GENOMIC DNA]</scope>
    <source>
        <strain evidence="7">ATCC BAA-682 / DSM 15412 / SJ</strain>
    </source>
</reference>
<dbReference type="SMART" id="SM00849">
    <property type="entry name" value="Lactamase_B"/>
    <property type="match status" value="1"/>
</dbReference>
<dbReference type="CDD" id="cd16281">
    <property type="entry name" value="metallo-hydrolase-like_MBL-fold"/>
    <property type="match status" value="1"/>
</dbReference>
<dbReference type="AlphaFoldDB" id="E1X3R5"/>
<dbReference type="PANTHER" id="PTHR42978">
    <property type="entry name" value="QUORUM-QUENCHING LACTONASE YTNP-RELATED-RELATED"/>
    <property type="match status" value="1"/>
</dbReference>
<dbReference type="HOGENOM" id="CLU_056519_2_0_7"/>
<dbReference type="Gene3D" id="3.60.15.10">
    <property type="entry name" value="Ribonuclease Z/Hydroxyacylglutathione hydrolase-like"/>
    <property type="match status" value="1"/>
</dbReference>
<name>E1X3R5_HALMS</name>
<accession>E1X3R5</accession>
<dbReference type="KEGG" id="bmx:BMS_2188"/>
<dbReference type="PANTHER" id="PTHR42978:SF6">
    <property type="entry name" value="QUORUM-QUENCHING LACTONASE YTNP-RELATED"/>
    <property type="match status" value="1"/>
</dbReference>
<protein>
    <submittedName>
        <fullName evidence="6">Metallo-beta-lactamase superfamily protein</fullName>
    </submittedName>
</protein>
<evidence type="ECO:0000313" key="7">
    <source>
        <dbReference type="Proteomes" id="UP000008963"/>
    </source>
</evidence>
<dbReference type="EMBL" id="FQ312005">
    <property type="protein sequence ID" value="CBW26994.1"/>
    <property type="molecule type" value="Genomic_DNA"/>
</dbReference>
<evidence type="ECO:0000259" key="5">
    <source>
        <dbReference type="SMART" id="SM00849"/>
    </source>
</evidence>
<dbReference type="GO" id="GO:0016787">
    <property type="term" value="F:hydrolase activity"/>
    <property type="evidence" value="ECO:0007669"/>
    <property type="project" value="UniProtKB-KW"/>
</dbReference>